<dbReference type="AlphaFoldDB" id="A0A437AJU5"/>
<keyword evidence="1" id="KW-0812">Transmembrane</keyword>
<accession>A0A437AJU5</accession>
<keyword evidence="3" id="KW-1185">Reference proteome</keyword>
<dbReference type="EMBL" id="RCSS01000540">
    <property type="protein sequence ID" value="RVD91389.1"/>
    <property type="molecule type" value="Genomic_DNA"/>
</dbReference>
<feature type="transmembrane region" description="Helical" evidence="1">
    <location>
        <begin position="98"/>
        <end position="118"/>
    </location>
</feature>
<evidence type="ECO:0000313" key="3">
    <source>
        <dbReference type="Proteomes" id="UP000282876"/>
    </source>
</evidence>
<feature type="transmembrane region" description="Helical" evidence="1">
    <location>
        <begin position="5"/>
        <end position="24"/>
    </location>
</feature>
<name>A0A437AJU5_9MICR</name>
<gene>
    <name evidence="2" type="ORF">TUBRATIS_21550</name>
</gene>
<dbReference type="Proteomes" id="UP000282876">
    <property type="component" value="Unassembled WGS sequence"/>
</dbReference>
<sequence>MGEKYFYIIFCIICIMEAILYMVYAKISIHSDFKRGIRMSPESFYGIIGYFFSTWLKFISLSHTILSKDLLSLLLYFFTYFNILFYTLATFFLATEPYLFLGFICSLILEIFFVIYCYDYSIRKTIYCYNIKIGSNLQLKRALNVRYLTKVNRILTYLYILSKLNTKIV</sequence>
<proteinExistence type="predicted"/>
<evidence type="ECO:0000313" key="2">
    <source>
        <dbReference type="EMBL" id="RVD91389.1"/>
    </source>
</evidence>
<keyword evidence="1" id="KW-1133">Transmembrane helix</keyword>
<protein>
    <submittedName>
        <fullName evidence="2">Uncharacterized protein</fullName>
    </submittedName>
</protein>
<evidence type="ECO:0000256" key="1">
    <source>
        <dbReference type="SAM" id="Phobius"/>
    </source>
</evidence>
<dbReference type="VEuPathDB" id="MicrosporidiaDB:TUBRATIS_21550"/>
<feature type="transmembrane region" description="Helical" evidence="1">
    <location>
        <begin position="44"/>
        <end position="66"/>
    </location>
</feature>
<comment type="caution">
    <text evidence="2">The sequence shown here is derived from an EMBL/GenBank/DDBJ whole genome shotgun (WGS) entry which is preliminary data.</text>
</comment>
<organism evidence="2 3">
    <name type="scientific">Tubulinosema ratisbonensis</name>
    <dbReference type="NCBI Taxonomy" id="291195"/>
    <lineage>
        <taxon>Eukaryota</taxon>
        <taxon>Fungi</taxon>
        <taxon>Fungi incertae sedis</taxon>
        <taxon>Microsporidia</taxon>
        <taxon>Tubulinosematoidea</taxon>
        <taxon>Tubulinosematidae</taxon>
        <taxon>Tubulinosema</taxon>
    </lineage>
</organism>
<dbReference type="OrthoDB" id="2190520at2759"/>
<keyword evidence="1" id="KW-0472">Membrane</keyword>
<reference evidence="2 3" key="1">
    <citation type="submission" date="2018-10" db="EMBL/GenBank/DDBJ databases">
        <title>Draft genome sequence of the microsporidian Tubulinosema ratisbonensis.</title>
        <authorList>
            <person name="Polonais V."/>
            <person name="Peyretaillade E."/>
            <person name="Niehus S."/>
            <person name="Wawrzyniak I."/>
            <person name="Franchet A."/>
            <person name="Gaspin C."/>
            <person name="Reichstadt M."/>
            <person name="Belser C."/>
            <person name="Labadie K."/>
            <person name="Delbac F."/>
            <person name="Ferrandon D."/>
        </authorList>
    </citation>
    <scope>NUCLEOTIDE SEQUENCE [LARGE SCALE GENOMIC DNA]</scope>
    <source>
        <strain evidence="2 3">Franzen</strain>
    </source>
</reference>
<feature type="transmembrane region" description="Helical" evidence="1">
    <location>
        <begin position="73"/>
        <end position="92"/>
    </location>
</feature>